<reference evidence="2 3" key="1">
    <citation type="journal article" date="2016" name="J. Microbiol.">
        <title>Dankookia rubra gen. nov., sp. nov., an alphaproteobacterium isolated from sediment of a shallow stream.</title>
        <authorList>
            <person name="Kim W.H."/>
            <person name="Kim D.H."/>
            <person name="Kang K."/>
            <person name="Ahn T.Y."/>
        </authorList>
    </citation>
    <scope>NUCLEOTIDE SEQUENCE [LARGE SCALE GENOMIC DNA]</scope>
    <source>
        <strain evidence="2 3">JCM30602</strain>
    </source>
</reference>
<sequence length="134" mass="14065">MTMETTMEQATKATEGFLKAAEQATEFTRGNFEAMTKATQLYVAGVQDLGKQTMAMFQGLADHGVAGAKALGSVKSLKEAAEIQATFARAAVEKSLAESAKLQEAALKLAETSFAPLSARMTLAVESFGKPLAA</sequence>
<feature type="domain" description="Phasin" evidence="1">
    <location>
        <begin position="22"/>
        <end position="121"/>
    </location>
</feature>
<dbReference type="NCBIfam" id="TIGR01841">
    <property type="entry name" value="phasin"/>
    <property type="match status" value="1"/>
</dbReference>
<evidence type="ECO:0000259" key="1">
    <source>
        <dbReference type="Pfam" id="PF09361"/>
    </source>
</evidence>
<gene>
    <name evidence="2" type="ORF">E2C06_25550</name>
</gene>
<proteinExistence type="predicted"/>
<dbReference type="AlphaFoldDB" id="A0A4R5QAH5"/>
<organism evidence="2 3">
    <name type="scientific">Dankookia rubra</name>
    <dbReference type="NCBI Taxonomy" id="1442381"/>
    <lineage>
        <taxon>Bacteria</taxon>
        <taxon>Pseudomonadati</taxon>
        <taxon>Pseudomonadota</taxon>
        <taxon>Alphaproteobacteria</taxon>
        <taxon>Acetobacterales</taxon>
        <taxon>Roseomonadaceae</taxon>
        <taxon>Dankookia</taxon>
    </lineage>
</organism>
<dbReference type="OrthoDB" id="7270762at2"/>
<dbReference type="InterPro" id="IPR018968">
    <property type="entry name" value="Phasin"/>
</dbReference>
<dbReference type="Proteomes" id="UP000295096">
    <property type="component" value="Unassembled WGS sequence"/>
</dbReference>
<name>A0A4R5QAH5_9PROT</name>
<dbReference type="EMBL" id="SMSJ01000054">
    <property type="protein sequence ID" value="TDH59786.1"/>
    <property type="molecule type" value="Genomic_DNA"/>
</dbReference>
<protein>
    <submittedName>
        <fullName evidence="2">Phasin family protein</fullName>
    </submittedName>
</protein>
<dbReference type="InterPro" id="IPR010127">
    <property type="entry name" value="Phasin_subfam-1"/>
</dbReference>
<evidence type="ECO:0000313" key="3">
    <source>
        <dbReference type="Proteomes" id="UP000295096"/>
    </source>
</evidence>
<dbReference type="Pfam" id="PF09361">
    <property type="entry name" value="Phasin_2"/>
    <property type="match status" value="1"/>
</dbReference>
<comment type="caution">
    <text evidence="2">The sequence shown here is derived from an EMBL/GenBank/DDBJ whole genome shotgun (WGS) entry which is preliminary data.</text>
</comment>
<keyword evidence="3" id="KW-1185">Reference proteome</keyword>
<evidence type="ECO:0000313" key="2">
    <source>
        <dbReference type="EMBL" id="TDH59786.1"/>
    </source>
</evidence>
<accession>A0A4R5QAH5</accession>